<evidence type="ECO:0000313" key="2">
    <source>
        <dbReference type="EMBL" id="MFC0592782.1"/>
    </source>
</evidence>
<evidence type="ECO:0000259" key="1">
    <source>
        <dbReference type="PROSITE" id="PS50851"/>
    </source>
</evidence>
<gene>
    <name evidence="2" type="ORF">ACFFGG_09455</name>
</gene>
<reference evidence="2 3" key="1">
    <citation type="submission" date="2024-09" db="EMBL/GenBank/DDBJ databases">
        <authorList>
            <person name="Sun Q."/>
            <person name="Mori K."/>
        </authorList>
    </citation>
    <scope>NUCLEOTIDE SEQUENCE [LARGE SCALE GENOMIC DNA]</scope>
    <source>
        <strain evidence="2 3">NCAIM B.02336</strain>
    </source>
</reference>
<dbReference type="Proteomes" id="UP001589834">
    <property type="component" value="Unassembled WGS sequence"/>
</dbReference>
<dbReference type="InterPro" id="IPR036061">
    <property type="entry name" value="CheW-like_dom_sf"/>
</dbReference>
<dbReference type="Pfam" id="PF01584">
    <property type="entry name" value="CheW"/>
    <property type="match status" value="1"/>
</dbReference>
<protein>
    <submittedName>
        <fullName evidence="2">Chemotaxis protein CheW</fullName>
    </submittedName>
</protein>
<evidence type="ECO:0000313" key="3">
    <source>
        <dbReference type="Proteomes" id="UP001589834"/>
    </source>
</evidence>
<dbReference type="Gene3D" id="2.40.50.180">
    <property type="entry name" value="CheA-289, Domain 4"/>
    <property type="match status" value="1"/>
</dbReference>
<proteinExistence type="predicted"/>
<comment type="caution">
    <text evidence="2">The sequence shown here is derived from an EMBL/GenBank/DDBJ whole genome shotgun (WGS) entry which is preliminary data.</text>
</comment>
<dbReference type="SUPFAM" id="SSF50341">
    <property type="entry name" value="CheW-like"/>
    <property type="match status" value="1"/>
</dbReference>
<accession>A0ABV6PTT5</accession>
<sequence length="176" mass="19036">MAGKQALREFQTRLAERLQAARSQGVAASWLAVRAGDERLLVPLSHAAEIFSWTDVQRVPYVQPWFMGVANLRGNLSGVVDLAAFLQGRASAPRSALALGQCRLIGFNALLDASCALLVDELLGMRTTQAFMHSSARAASDPEHFGHTYADAQGDSWRELNLQALAQQAAFLEIGA</sequence>
<dbReference type="EMBL" id="JBHLTN010000018">
    <property type="protein sequence ID" value="MFC0592782.1"/>
    <property type="molecule type" value="Genomic_DNA"/>
</dbReference>
<feature type="domain" description="CheW-like" evidence="1">
    <location>
        <begin position="27"/>
        <end position="171"/>
    </location>
</feature>
<dbReference type="RefSeq" id="WP_377482498.1">
    <property type="nucleotide sequence ID" value="NZ_JBHLTN010000018.1"/>
</dbReference>
<name>A0ABV6PTT5_9BURK</name>
<dbReference type="InterPro" id="IPR002545">
    <property type="entry name" value="CheW-lke_dom"/>
</dbReference>
<dbReference type="SMART" id="SM00260">
    <property type="entry name" value="CheW"/>
    <property type="match status" value="1"/>
</dbReference>
<dbReference type="PROSITE" id="PS50851">
    <property type="entry name" value="CHEW"/>
    <property type="match status" value="1"/>
</dbReference>
<keyword evidence="3" id="KW-1185">Reference proteome</keyword>
<organism evidence="2 3">
    <name type="scientific">Ottowia pentelensis</name>
    <dbReference type="NCBI Taxonomy" id="511108"/>
    <lineage>
        <taxon>Bacteria</taxon>
        <taxon>Pseudomonadati</taxon>
        <taxon>Pseudomonadota</taxon>
        <taxon>Betaproteobacteria</taxon>
        <taxon>Burkholderiales</taxon>
        <taxon>Comamonadaceae</taxon>
        <taxon>Ottowia</taxon>
    </lineage>
</organism>